<dbReference type="EMBL" id="NOXU01000032">
    <property type="protein sequence ID" value="OYQ31479.1"/>
    <property type="molecule type" value="Genomic_DNA"/>
</dbReference>
<organism evidence="3 4">
    <name type="scientific">Niveispirillum lacus</name>
    <dbReference type="NCBI Taxonomy" id="1981099"/>
    <lineage>
        <taxon>Bacteria</taxon>
        <taxon>Pseudomonadati</taxon>
        <taxon>Pseudomonadota</taxon>
        <taxon>Alphaproteobacteria</taxon>
        <taxon>Rhodospirillales</taxon>
        <taxon>Azospirillaceae</taxon>
        <taxon>Niveispirillum</taxon>
    </lineage>
</organism>
<sequence>MRMNPAECRRLLADDPAHLLALQHLATHLRDEGDGLHAMRLLRRAYALHQDKRVFDHQVETTLHVALNQISGLLDPGRFEEAAVHLEWLAAFIPPSGHLARLLTIVWLILGREGDAIAMLPKAGVTAPSDSGIAIALAALETHRRHYGVIGTVVIPAYKAAGTIVESLDSIRATLAHYRTASGREDAQVHIVVVDDCSPDDTVDVVRAWGRAHPDQGLALIVNNRNCGAGRARNAGVAAALGPYLWFLDADDRYLERHFHLTASALDANPHWDYVRTDMVFDQIDSQVSTVWREASVRTYPCNLCIRREAHERTGGFPEETPFWPATADDVAYSRAITQTLKGVKIGIKTVFYRMSPGNVLDRLQAEMVSGRQPGEGAHVDGRFMAIEILIRSRLHALSTGPEMMAQVRHNTVNPLLALANERTQAGDHAEAHRLLRRAVDIAPSQPLAWFELAMAAHRLSRRAEAKSAFARAAGLRPDLAAAQTNLGLLMLEDGEAADAVPHLRQAMDRAPGNPNVPFLLGRAQRRLGQRAEATANLRRAMILDPARAEYQAEWSGLLLDGGNVPAALSASNRAATLSPRLYDAHAARAMALEAAGRRAEALGAWERAIACNPGYGEAFTRRALLLLTEQWGPAPVARPNAKKESHRLAVTRLGCNGRFGNQLLQYGVARLYAERHGLTLETPAWIGRHLFDLDDPLPGPSLPRLSEQDAGLSAGLAPGSTPDAAGHDIDGYFCGDMTPLAPYAEGFRRLFTGSRFWQERAEQVADRLCRPGGTVIALHLRRGDFGWGPFWIAPESWYLEWLTSIWPGLNRPTLYIATDDPTSMAPFAAFQPVCAADLGLPPVPGADFLDDFQVLCVADIVAISNSTFSFTAGLLNRRAQAFYRPDRASTSLCPYSPWSSPVLLG</sequence>
<evidence type="ECO:0000259" key="2">
    <source>
        <dbReference type="Pfam" id="PF00535"/>
    </source>
</evidence>
<dbReference type="Pfam" id="PF13428">
    <property type="entry name" value="TPR_14"/>
    <property type="match status" value="1"/>
</dbReference>
<dbReference type="Gene3D" id="3.90.550.10">
    <property type="entry name" value="Spore Coat Polysaccharide Biosynthesis Protein SpsA, Chain A"/>
    <property type="match status" value="1"/>
</dbReference>
<dbReference type="InterPro" id="IPR001173">
    <property type="entry name" value="Glyco_trans_2-like"/>
</dbReference>
<reference evidence="3 4" key="1">
    <citation type="submission" date="2017-07" db="EMBL/GenBank/DDBJ databases">
        <title>Niveispirillum cyanobacteriorum sp. nov., isolated from cyanobacterial aggregates in a eutrophic lake.</title>
        <authorList>
            <person name="Cai H."/>
        </authorList>
    </citation>
    <scope>NUCLEOTIDE SEQUENCE [LARGE SCALE GENOMIC DNA]</scope>
    <source>
        <strain evidence="4">TH1-14</strain>
    </source>
</reference>
<dbReference type="PANTHER" id="PTHR43685">
    <property type="entry name" value="GLYCOSYLTRANSFERASE"/>
    <property type="match status" value="1"/>
</dbReference>
<feature type="repeat" description="TPR" evidence="1">
    <location>
        <begin position="481"/>
        <end position="514"/>
    </location>
</feature>
<dbReference type="CDD" id="cd11301">
    <property type="entry name" value="Fut1_Fut2_like"/>
    <property type="match status" value="1"/>
</dbReference>
<dbReference type="SUPFAM" id="SSF48452">
    <property type="entry name" value="TPR-like"/>
    <property type="match status" value="2"/>
</dbReference>
<dbReference type="InterPro" id="IPR050834">
    <property type="entry name" value="Glycosyltransf_2"/>
</dbReference>
<dbReference type="InterPro" id="IPR029044">
    <property type="entry name" value="Nucleotide-diphossugar_trans"/>
</dbReference>
<dbReference type="CDD" id="cd00761">
    <property type="entry name" value="Glyco_tranf_GTA_type"/>
    <property type="match status" value="1"/>
</dbReference>
<accession>A0A255YQJ0</accession>
<proteinExistence type="predicted"/>
<evidence type="ECO:0000313" key="4">
    <source>
        <dbReference type="Proteomes" id="UP000216998"/>
    </source>
</evidence>
<feature type="domain" description="Glycosyltransferase 2-like" evidence="2">
    <location>
        <begin position="152"/>
        <end position="271"/>
    </location>
</feature>
<name>A0A255YQJ0_9PROT</name>
<dbReference type="Pfam" id="PF14559">
    <property type="entry name" value="TPR_19"/>
    <property type="match status" value="1"/>
</dbReference>
<dbReference type="AlphaFoldDB" id="A0A255YQJ0"/>
<dbReference type="Pfam" id="PF00535">
    <property type="entry name" value="Glycos_transf_2"/>
    <property type="match status" value="1"/>
</dbReference>
<dbReference type="SUPFAM" id="SSF53448">
    <property type="entry name" value="Nucleotide-diphospho-sugar transferases"/>
    <property type="match status" value="1"/>
</dbReference>
<feature type="repeat" description="TPR" evidence="1">
    <location>
        <begin position="515"/>
        <end position="548"/>
    </location>
</feature>
<gene>
    <name evidence="3" type="ORF">CHU95_20225</name>
</gene>
<protein>
    <recommendedName>
        <fullName evidence="2">Glycosyltransferase 2-like domain-containing protein</fullName>
    </recommendedName>
</protein>
<dbReference type="RefSeq" id="WP_094458159.1">
    <property type="nucleotide sequence ID" value="NZ_NOXU01000032.1"/>
</dbReference>
<evidence type="ECO:0000256" key="1">
    <source>
        <dbReference type="PROSITE-ProRule" id="PRU00339"/>
    </source>
</evidence>
<dbReference type="SMART" id="SM00028">
    <property type="entry name" value="TPR"/>
    <property type="match status" value="5"/>
</dbReference>
<dbReference type="Gene3D" id="3.40.50.11350">
    <property type="match status" value="1"/>
</dbReference>
<dbReference type="PANTHER" id="PTHR43685:SF2">
    <property type="entry name" value="GLYCOSYLTRANSFERASE 2-LIKE DOMAIN-CONTAINING PROTEIN"/>
    <property type="match status" value="1"/>
</dbReference>
<keyword evidence="1" id="KW-0802">TPR repeat</keyword>
<keyword evidence="4" id="KW-1185">Reference proteome</keyword>
<dbReference type="PROSITE" id="PS50005">
    <property type="entry name" value="TPR"/>
    <property type="match status" value="2"/>
</dbReference>
<dbReference type="Gene3D" id="1.25.40.10">
    <property type="entry name" value="Tetratricopeptide repeat domain"/>
    <property type="match status" value="2"/>
</dbReference>
<dbReference type="Proteomes" id="UP000216998">
    <property type="component" value="Unassembled WGS sequence"/>
</dbReference>
<dbReference type="InterPro" id="IPR019734">
    <property type="entry name" value="TPR_rpt"/>
</dbReference>
<evidence type="ECO:0000313" key="3">
    <source>
        <dbReference type="EMBL" id="OYQ31479.1"/>
    </source>
</evidence>
<dbReference type="OrthoDB" id="9794601at2"/>
<comment type="caution">
    <text evidence="3">The sequence shown here is derived from an EMBL/GenBank/DDBJ whole genome shotgun (WGS) entry which is preliminary data.</text>
</comment>
<dbReference type="InterPro" id="IPR011990">
    <property type="entry name" value="TPR-like_helical_dom_sf"/>
</dbReference>